<evidence type="ECO:0000313" key="7">
    <source>
        <dbReference type="EMBL" id="QDV86188.1"/>
    </source>
</evidence>
<keyword evidence="2 5" id="KW-0812">Transmembrane</keyword>
<evidence type="ECO:0000256" key="4">
    <source>
        <dbReference type="ARBA" id="ARBA00023136"/>
    </source>
</evidence>
<evidence type="ECO:0000256" key="2">
    <source>
        <dbReference type="ARBA" id="ARBA00022692"/>
    </source>
</evidence>
<dbReference type="PANTHER" id="PTHR43066">
    <property type="entry name" value="RHOMBOID-RELATED PROTEIN"/>
    <property type="match status" value="1"/>
</dbReference>
<evidence type="ECO:0000259" key="6">
    <source>
        <dbReference type="Pfam" id="PF01694"/>
    </source>
</evidence>
<dbReference type="PANTHER" id="PTHR43066:SF5">
    <property type="entry name" value="RHOMBOID-LIKE PROTEIN 11, CHLOROPLASTIC-RELATED"/>
    <property type="match status" value="1"/>
</dbReference>
<feature type="domain" description="Peptidase S54 rhomboid" evidence="6">
    <location>
        <begin position="116"/>
        <end position="254"/>
    </location>
</feature>
<proteinExistence type="predicted"/>
<feature type="transmembrane region" description="Helical" evidence="5">
    <location>
        <begin position="236"/>
        <end position="254"/>
    </location>
</feature>
<accession>A0ABX5XVY1</accession>
<dbReference type="EMBL" id="CP036432">
    <property type="protein sequence ID" value="QDV86188.1"/>
    <property type="molecule type" value="Genomic_DNA"/>
</dbReference>
<dbReference type="InterPro" id="IPR022764">
    <property type="entry name" value="Peptidase_S54_rhomboid_dom"/>
</dbReference>
<feature type="transmembrane region" description="Helical" evidence="5">
    <location>
        <begin position="180"/>
        <end position="200"/>
    </location>
</feature>
<dbReference type="Proteomes" id="UP000318081">
    <property type="component" value="Chromosome"/>
</dbReference>
<keyword evidence="8" id="KW-1185">Reference proteome</keyword>
<dbReference type="Pfam" id="PF01694">
    <property type="entry name" value="Rhomboid"/>
    <property type="match status" value="1"/>
</dbReference>
<comment type="subcellular location">
    <subcellularLocation>
        <location evidence="1">Membrane</location>
        <topology evidence="1">Multi-pass membrane protein</topology>
    </subcellularLocation>
</comment>
<name>A0ABX5XVY1_9BACT</name>
<reference evidence="7 8" key="1">
    <citation type="submission" date="2019-02" db="EMBL/GenBank/DDBJ databases">
        <title>Deep-cultivation of Planctomycetes and their phenomic and genomic characterization uncovers novel biology.</title>
        <authorList>
            <person name="Wiegand S."/>
            <person name="Jogler M."/>
            <person name="Boedeker C."/>
            <person name="Pinto D."/>
            <person name="Vollmers J."/>
            <person name="Rivas-Marin E."/>
            <person name="Kohn T."/>
            <person name="Peeters S.H."/>
            <person name="Heuer A."/>
            <person name="Rast P."/>
            <person name="Oberbeckmann S."/>
            <person name="Bunk B."/>
            <person name="Jeske O."/>
            <person name="Meyerdierks A."/>
            <person name="Storesund J.E."/>
            <person name="Kallscheuer N."/>
            <person name="Luecker S."/>
            <person name="Lage O.M."/>
            <person name="Pohl T."/>
            <person name="Merkel B.J."/>
            <person name="Hornburger P."/>
            <person name="Mueller R.-W."/>
            <person name="Bruemmer F."/>
            <person name="Labrenz M."/>
            <person name="Spormann A.M."/>
            <person name="Op den Camp H."/>
            <person name="Overmann J."/>
            <person name="Amann R."/>
            <person name="Jetten M.S.M."/>
            <person name="Mascher T."/>
            <person name="Medema M.H."/>
            <person name="Devos D.P."/>
            <person name="Kaster A.-K."/>
            <person name="Ovreas L."/>
            <person name="Rohde M."/>
            <person name="Galperin M.Y."/>
            <person name="Jogler C."/>
        </authorList>
    </citation>
    <scope>NUCLEOTIDE SEQUENCE [LARGE SCALE GENOMIC DNA]</scope>
    <source>
        <strain evidence="7 8">TBK1r</strain>
    </source>
</reference>
<evidence type="ECO:0000313" key="8">
    <source>
        <dbReference type="Proteomes" id="UP000318081"/>
    </source>
</evidence>
<evidence type="ECO:0000256" key="1">
    <source>
        <dbReference type="ARBA" id="ARBA00004141"/>
    </source>
</evidence>
<dbReference type="SUPFAM" id="SSF144091">
    <property type="entry name" value="Rhomboid-like"/>
    <property type="match status" value="1"/>
</dbReference>
<feature type="transmembrane region" description="Helical" evidence="5">
    <location>
        <begin position="266"/>
        <end position="285"/>
    </location>
</feature>
<organism evidence="7 8">
    <name type="scientific">Stieleria magnilauensis</name>
    <dbReference type="NCBI Taxonomy" id="2527963"/>
    <lineage>
        <taxon>Bacteria</taxon>
        <taxon>Pseudomonadati</taxon>
        <taxon>Planctomycetota</taxon>
        <taxon>Planctomycetia</taxon>
        <taxon>Pirellulales</taxon>
        <taxon>Pirellulaceae</taxon>
        <taxon>Stieleria</taxon>
    </lineage>
</organism>
<gene>
    <name evidence="7" type="ORF">TBK1r_52060</name>
</gene>
<dbReference type="InterPro" id="IPR035952">
    <property type="entry name" value="Rhomboid-like_sf"/>
</dbReference>
<sequence length="288" mass="30018">MVFQSADRAECMELRFVLEAAGIAARVEVQHGQWLLIVGAGDLAEAEAELDAYRRENESRSTAAIPVAPVYDGATAGVIAYAALVTLIALATLPWGLGLDLFTPGEMQAGKVLAGDGWRTVTALTLHVDEGHVASNLLFGILFGILAGRAVGGGIAWLTIVSAGALGNLLNALVQQPEHTSVGASTAVFAALGLLVANALRPRVSSHESLLRRWRPLVGGLMLLGLVGVGGERTDVTAHVTGFLSGLLIGAISSRLPTHWLADEKVQWLAGVATIVIVSIAWVIALSD</sequence>
<feature type="transmembrane region" description="Helical" evidence="5">
    <location>
        <begin position="212"/>
        <end position="230"/>
    </location>
</feature>
<keyword evidence="3 5" id="KW-1133">Transmembrane helix</keyword>
<feature type="transmembrane region" description="Helical" evidence="5">
    <location>
        <begin position="78"/>
        <end position="97"/>
    </location>
</feature>
<dbReference type="Gene3D" id="1.20.1540.10">
    <property type="entry name" value="Rhomboid-like"/>
    <property type="match status" value="1"/>
</dbReference>
<keyword evidence="4 5" id="KW-0472">Membrane</keyword>
<protein>
    <submittedName>
        <fullName evidence="7">Rhomboid family protein</fullName>
    </submittedName>
</protein>
<evidence type="ECO:0000256" key="3">
    <source>
        <dbReference type="ARBA" id="ARBA00022989"/>
    </source>
</evidence>
<evidence type="ECO:0000256" key="5">
    <source>
        <dbReference type="SAM" id="Phobius"/>
    </source>
</evidence>
<feature type="transmembrane region" description="Helical" evidence="5">
    <location>
        <begin position="155"/>
        <end position="174"/>
    </location>
</feature>